<comment type="cofactor">
    <cofactor evidence="1 3">
        <name>a divalent metal cation</name>
        <dbReference type="ChEBI" id="CHEBI:60240"/>
    </cofactor>
</comment>
<dbReference type="GO" id="GO:0047429">
    <property type="term" value="F:nucleoside triphosphate diphosphatase activity"/>
    <property type="evidence" value="ECO:0007669"/>
    <property type="project" value="UniProtKB-EC"/>
</dbReference>
<dbReference type="GO" id="GO:0009117">
    <property type="term" value="P:nucleotide metabolic process"/>
    <property type="evidence" value="ECO:0007669"/>
    <property type="project" value="UniProtKB-KW"/>
</dbReference>
<organism evidence="4 5">
    <name type="scientific">candidate division TA06 bacterium</name>
    <dbReference type="NCBI Taxonomy" id="2250710"/>
    <lineage>
        <taxon>Bacteria</taxon>
        <taxon>Bacteria division TA06</taxon>
    </lineage>
</organism>
<dbReference type="Gene3D" id="3.90.950.10">
    <property type="match status" value="1"/>
</dbReference>
<feature type="active site" description="Proton acceptor" evidence="3">
    <location>
        <position position="71"/>
    </location>
</feature>
<comment type="catalytic activity">
    <reaction evidence="3">
        <text>UTP + H2O = UMP + diphosphate + H(+)</text>
        <dbReference type="Rhea" id="RHEA:29395"/>
        <dbReference type="ChEBI" id="CHEBI:15377"/>
        <dbReference type="ChEBI" id="CHEBI:15378"/>
        <dbReference type="ChEBI" id="CHEBI:33019"/>
        <dbReference type="ChEBI" id="CHEBI:46398"/>
        <dbReference type="ChEBI" id="CHEBI:57865"/>
        <dbReference type="EC" id="3.6.1.9"/>
    </reaction>
</comment>
<comment type="function">
    <text evidence="3">Nucleoside triphosphate pyrophosphatase that hydrolyzes dTTP and UTP. May have a dual role in cell division arrest and in preventing the incorporation of modified nucleotides into cellular nucleic acids.</text>
</comment>
<evidence type="ECO:0000256" key="1">
    <source>
        <dbReference type="ARBA" id="ARBA00001968"/>
    </source>
</evidence>
<feature type="site" description="Important for substrate specificity" evidence="3">
    <location>
        <position position="72"/>
    </location>
</feature>
<comment type="caution">
    <text evidence="3">Lacks conserved residue(s) required for the propagation of feature annotation.</text>
</comment>
<comment type="catalytic activity">
    <reaction evidence="3">
        <text>dTTP + H2O = dTMP + diphosphate + H(+)</text>
        <dbReference type="Rhea" id="RHEA:28534"/>
        <dbReference type="ChEBI" id="CHEBI:15377"/>
        <dbReference type="ChEBI" id="CHEBI:15378"/>
        <dbReference type="ChEBI" id="CHEBI:33019"/>
        <dbReference type="ChEBI" id="CHEBI:37568"/>
        <dbReference type="ChEBI" id="CHEBI:63528"/>
        <dbReference type="EC" id="3.6.1.9"/>
    </reaction>
</comment>
<dbReference type="HAMAP" id="MF_00528">
    <property type="entry name" value="Maf"/>
    <property type="match status" value="1"/>
</dbReference>
<dbReference type="AlphaFoldDB" id="A0A660SPL2"/>
<keyword evidence="3" id="KW-0546">Nucleotide metabolism</keyword>
<keyword evidence="3" id="KW-0963">Cytoplasm</keyword>
<dbReference type="EC" id="3.6.1.9" evidence="3"/>
<sequence>MRNIILASKSERRRKLLEREGIEFEIVPADIDENHYFSDSISINDIVMLVATEKARKVAHKYKEHFIIGADTVVLIGSKILGKPDSRDHALYMLQLLSGKKHNVITGVTILYSKTMEAVSTFDNTGVIFKSLSLKEIDNYLDKIDYLDKAGSYAIQEYGELLIDDIEGNIDNVIGLPVKRTIELLNNFKHNVD</sequence>
<accession>A0A660SPL2</accession>
<comment type="similarity">
    <text evidence="3">Belongs to the Maf family. YhdE subfamily.</text>
</comment>
<evidence type="ECO:0000313" key="5">
    <source>
        <dbReference type="Proteomes" id="UP000271125"/>
    </source>
</evidence>
<dbReference type="InterPro" id="IPR029001">
    <property type="entry name" value="ITPase-like_fam"/>
</dbReference>
<dbReference type="SUPFAM" id="SSF52972">
    <property type="entry name" value="ITPase-like"/>
    <property type="match status" value="1"/>
</dbReference>
<protein>
    <recommendedName>
        <fullName evidence="3">dTTP/UTP pyrophosphatase</fullName>
        <shortName evidence="3">dTTPase/UTPase</shortName>
        <ecNumber evidence="3">3.6.1.9</ecNumber>
    </recommendedName>
    <alternativeName>
        <fullName evidence="3">Nucleoside triphosphate pyrophosphatase</fullName>
    </alternativeName>
    <alternativeName>
        <fullName evidence="3">Nucleotide pyrophosphatase</fullName>
        <shortName evidence="3">Nucleotide PPase</shortName>
    </alternativeName>
</protein>
<comment type="subcellular location">
    <subcellularLocation>
        <location evidence="3">Cytoplasm</location>
    </subcellularLocation>
</comment>
<dbReference type="PANTHER" id="PTHR43213">
    <property type="entry name" value="BIFUNCTIONAL DTTP/UTP PYROPHOSPHATASE/METHYLTRANSFERASE PROTEIN-RELATED"/>
    <property type="match status" value="1"/>
</dbReference>
<dbReference type="PANTHER" id="PTHR43213:SF5">
    <property type="entry name" value="BIFUNCTIONAL DTTP_UTP PYROPHOSPHATASE_METHYLTRANSFERASE PROTEIN-RELATED"/>
    <property type="match status" value="1"/>
</dbReference>
<dbReference type="InterPro" id="IPR003697">
    <property type="entry name" value="Maf-like"/>
</dbReference>
<feature type="site" description="Important for substrate specificity" evidence="3">
    <location>
        <position position="12"/>
    </location>
</feature>
<dbReference type="NCBIfam" id="TIGR00172">
    <property type="entry name" value="maf"/>
    <property type="match status" value="1"/>
</dbReference>
<dbReference type="CDD" id="cd00555">
    <property type="entry name" value="Maf"/>
    <property type="match status" value="1"/>
</dbReference>
<evidence type="ECO:0000256" key="3">
    <source>
        <dbReference type="HAMAP-Rule" id="MF_00528"/>
    </source>
</evidence>
<dbReference type="PIRSF" id="PIRSF006305">
    <property type="entry name" value="Maf"/>
    <property type="match status" value="1"/>
</dbReference>
<keyword evidence="2 3" id="KW-0378">Hydrolase</keyword>
<dbReference type="EMBL" id="QNBD01000056">
    <property type="protein sequence ID" value="RKX72026.1"/>
    <property type="molecule type" value="Genomic_DNA"/>
</dbReference>
<comment type="caution">
    <text evidence="4">The sequence shown here is derived from an EMBL/GenBank/DDBJ whole genome shotgun (WGS) entry which is preliminary data.</text>
</comment>
<dbReference type="Proteomes" id="UP000271125">
    <property type="component" value="Unassembled WGS sequence"/>
</dbReference>
<name>A0A660SPL2_UNCT6</name>
<evidence type="ECO:0000256" key="2">
    <source>
        <dbReference type="ARBA" id="ARBA00022801"/>
    </source>
</evidence>
<reference evidence="4 5" key="1">
    <citation type="submission" date="2018-06" db="EMBL/GenBank/DDBJ databases">
        <title>Extensive metabolic versatility and redundancy in microbially diverse, dynamic hydrothermal sediments.</title>
        <authorList>
            <person name="Dombrowski N."/>
            <person name="Teske A."/>
            <person name="Baker B.J."/>
        </authorList>
    </citation>
    <scope>NUCLEOTIDE SEQUENCE [LARGE SCALE GENOMIC DNA]</scope>
    <source>
        <strain evidence="4">B10_G13</strain>
    </source>
</reference>
<gene>
    <name evidence="4" type="primary">maf</name>
    <name evidence="4" type="ORF">DRP43_01735</name>
</gene>
<dbReference type="Pfam" id="PF02545">
    <property type="entry name" value="Maf"/>
    <property type="match status" value="1"/>
</dbReference>
<proteinExistence type="inferred from homology"/>
<evidence type="ECO:0000313" key="4">
    <source>
        <dbReference type="EMBL" id="RKX72026.1"/>
    </source>
</evidence>
<dbReference type="GO" id="GO:0005737">
    <property type="term" value="C:cytoplasm"/>
    <property type="evidence" value="ECO:0007669"/>
    <property type="project" value="UniProtKB-SubCell"/>
</dbReference>
<feature type="site" description="Important for substrate specificity" evidence="3">
    <location>
        <position position="156"/>
    </location>
</feature>